<evidence type="ECO:0000256" key="4">
    <source>
        <dbReference type="ARBA" id="ARBA00023186"/>
    </source>
</evidence>
<dbReference type="EMBL" id="LFYT02000010">
    <property type="protein sequence ID" value="PVE42886.1"/>
    <property type="molecule type" value="Genomic_DNA"/>
</dbReference>
<dbReference type="Proteomes" id="UP000037507">
    <property type="component" value="Unassembled WGS sequence"/>
</dbReference>
<feature type="domain" description="Ribosome maturation factor RimM PRC barrel" evidence="7">
    <location>
        <begin position="131"/>
        <end position="204"/>
    </location>
</feature>
<evidence type="ECO:0000259" key="7">
    <source>
        <dbReference type="Pfam" id="PF24986"/>
    </source>
</evidence>
<dbReference type="SUPFAM" id="SSF50346">
    <property type="entry name" value="PRC-barrel domain"/>
    <property type="match status" value="1"/>
</dbReference>
<dbReference type="GO" id="GO:0043022">
    <property type="term" value="F:ribosome binding"/>
    <property type="evidence" value="ECO:0007669"/>
    <property type="project" value="InterPro"/>
</dbReference>
<sequence length="205" mass="22575">MRPPLETAALPADAIEVGRIADAWGIKGWFKVLPHSASPEALFSSKRWFLLPPDRPMKPKRPTEAAAAKSEAAAWTEPLLLRIKESKDHSDTIVATAHDINDRNAAEALRGARIFVPRSSFPTAADGEYYWVDLIGLQVLNREGVDLGQVRDLMSTGPQTVLVIEARPEVEGGKPVERMIPFVAAFVDGVDLPGKRITVDWQPDY</sequence>
<comment type="similarity">
    <text evidence="5">Belongs to the RimM family.</text>
</comment>
<dbReference type="Gene3D" id="2.30.30.240">
    <property type="entry name" value="PRC-barrel domain"/>
    <property type="match status" value="1"/>
</dbReference>
<organism evidence="8 9">
    <name type="scientific">Limnohabitans planktonicus II-D5</name>
    <dbReference type="NCBI Taxonomy" id="1293045"/>
    <lineage>
        <taxon>Bacteria</taxon>
        <taxon>Pseudomonadati</taxon>
        <taxon>Pseudomonadota</taxon>
        <taxon>Betaproteobacteria</taxon>
        <taxon>Burkholderiales</taxon>
        <taxon>Comamonadaceae</taxon>
        <taxon>Limnohabitans</taxon>
    </lineage>
</organism>
<dbReference type="Gene3D" id="2.40.30.60">
    <property type="entry name" value="RimM"/>
    <property type="match status" value="1"/>
</dbReference>
<dbReference type="HAMAP" id="MF_00014">
    <property type="entry name" value="Ribosome_mat_RimM"/>
    <property type="match status" value="1"/>
</dbReference>
<comment type="subcellular location">
    <subcellularLocation>
        <location evidence="5">Cytoplasm</location>
    </subcellularLocation>
</comment>
<dbReference type="Pfam" id="PF01782">
    <property type="entry name" value="RimM"/>
    <property type="match status" value="1"/>
</dbReference>
<dbReference type="SUPFAM" id="SSF50447">
    <property type="entry name" value="Translation proteins"/>
    <property type="match status" value="1"/>
</dbReference>
<dbReference type="PANTHER" id="PTHR33692:SF1">
    <property type="entry name" value="RIBOSOME MATURATION FACTOR RIMM"/>
    <property type="match status" value="1"/>
</dbReference>
<comment type="function">
    <text evidence="5">An accessory protein needed during the final step in the assembly of 30S ribosomal subunit, possibly for assembly of the head region. Essential for efficient processing of 16S rRNA. May be needed both before and after RbfA during the maturation of 16S rRNA. It has affinity for free ribosomal 30S subunits but not for 70S ribosomes.</text>
</comment>
<keyword evidence="3 5" id="KW-0698">rRNA processing</keyword>
<dbReference type="STRING" id="1293045.H663_13835"/>
<dbReference type="GO" id="GO:0005840">
    <property type="term" value="C:ribosome"/>
    <property type="evidence" value="ECO:0007669"/>
    <property type="project" value="InterPro"/>
</dbReference>
<gene>
    <name evidence="5" type="primary">rimM</name>
    <name evidence="8" type="ORF">H663_009900</name>
</gene>
<keyword evidence="9" id="KW-1185">Reference proteome</keyword>
<dbReference type="Pfam" id="PF24986">
    <property type="entry name" value="PRC_RimM"/>
    <property type="match status" value="1"/>
</dbReference>
<feature type="domain" description="RimM N-terminal" evidence="6">
    <location>
        <begin position="17"/>
        <end position="119"/>
    </location>
</feature>
<evidence type="ECO:0000313" key="9">
    <source>
        <dbReference type="Proteomes" id="UP000037507"/>
    </source>
</evidence>
<dbReference type="InterPro" id="IPR011961">
    <property type="entry name" value="RimM"/>
</dbReference>
<dbReference type="GO" id="GO:0042274">
    <property type="term" value="P:ribosomal small subunit biogenesis"/>
    <property type="evidence" value="ECO:0007669"/>
    <property type="project" value="UniProtKB-UniRule"/>
</dbReference>
<dbReference type="GO" id="GO:0005737">
    <property type="term" value="C:cytoplasm"/>
    <property type="evidence" value="ECO:0007669"/>
    <property type="project" value="UniProtKB-SubCell"/>
</dbReference>
<dbReference type="InterPro" id="IPR009000">
    <property type="entry name" value="Transl_B-barrel_sf"/>
</dbReference>
<comment type="subunit">
    <text evidence="5">Binds ribosomal protein uS19.</text>
</comment>
<reference evidence="8" key="1">
    <citation type="submission" date="2017-04" db="EMBL/GenBank/DDBJ databases">
        <title>Unexpected and diverse lifestyles within the genus Limnohabitans.</title>
        <authorList>
            <person name="Kasalicky V."/>
            <person name="Mehrshad M."/>
            <person name="Andrei S.-A."/>
            <person name="Salcher M."/>
            <person name="Kratochvilova H."/>
            <person name="Simek K."/>
            <person name="Ghai R."/>
        </authorList>
    </citation>
    <scope>NUCLEOTIDE SEQUENCE [LARGE SCALE GENOMIC DNA]</scope>
    <source>
        <strain evidence="8">II-D5</strain>
    </source>
</reference>
<name>A0A2T7UDW8_9BURK</name>
<dbReference type="PANTHER" id="PTHR33692">
    <property type="entry name" value="RIBOSOME MATURATION FACTOR RIMM"/>
    <property type="match status" value="1"/>
</dbReference>
<accession>A0A2T7UDW8</accession>
<dbReference type="NCBIfam" id="TIGR02273">
    <property type="entry name" value="16S_RimM"/>
    <property type="match status" value="1"/>
</dbReference>
<evidence type="ECO:0000256" key="2">
    <source>
        <dbReference type="ARBA" id="ARBA00022517"/>
    </source>
</evidence>
<dbReference type="OrthoDB" id="9783509at2"/>
<proteinExistence type="inferred from homology"/>
<protein>
    <recommendedName>
        <fullName evidence="5">Ribosome maturation factor RimM</fullName>
    </recommendedName>
</protein>
<dbReference type="AlphaFoldDB" id="A0A2T7UDW8"/>
<evidence type="ECO:0000256" key="3">
    <source>
        <dbReference type="ARBA" id="ARBA00022552"/>
    </source>
</evidence>
<evidence type="ECO:0000256" key="5">
    <source>
        <dbReference type="HAMAP-Rule" id="MF_00014"/>
    </source>
</evidence>
<evidence type="ECO:0000259" key="6">
    <source>
        <dbReference type="Pfam" id="PF01782"/>
    </source>
</evidence>
<dbReference type="InterPro" id="IPR011033">
    <property type="entry name" value="PRC_barrel-like_sf"/>
</dbReference>
<evidence type="ECO:0000313" key="8">
    <source>
        <dbReference type="EMBL" id="PVE42886.1"/>
    </source>
</evidence>
<dbReference type="GO" id="GO:0006364">
    <property type="term" value="P:rRNA processing"/>
    <property type="evidence" value="ECO:0007669"/>
    <property type="project" value="UniProtKB-UniRule"/>
</dbReference>
<comment type="caution">
    <text evidence="8">The sequence shown here is derived from an EMBL/GenBank/DDBJ whole genome shotgun (WGS) entry which is preliminary data.</text>
</comment>
<keyword evidence="4 5" id="KW-0143">Chaperone</keyword>
<dbReference type="InterPro" id="IPR056792">
    <property type="entry name" value="PRC_RimM"/>
</dbReference>
<keyword evidence="2 5" id="KW-0690">Ribosome biogenesis</keyword>
<evidence type="ECO:0000256" key="1">
    <source>
        <dbReference type="ARBA" id="ARBA00022490"/>
    </source>
</evidence>
<keyword evidence="1 5" id="KW-0963">Cytoplasm</keyword>
<dbReference type="RefSeq" id="WP_053176748.1">
    <property type="nucleotide sequence ID" value="NZ_LFYT02000010.1"/>
</dbReference>
<dbReference type="InterPro" id="IPR036976">
    <property type="entry name" value="RimM_N_sf"/>
</dbReference>
<comment type="domain">
    <text evidence="5">The PRC barrel domain binds ribosomal protein uS19.</text>
</comment>
<dbReference type="InterPro" id="IPR002676">
    <property type="entry name" value="RimM_N"/>
</dbReference>